<dbReference type="InterPro" id="IPR024079">
    <property type="entry name" value="MetalloPept_cat_dom_sf"/>
</dbReference>
<dbReference type="Proteomes" id="UP000461670">
    <property type="component" value="Unassembled WGS sequence"/>
</dbReference>
<evidence type="ECO:0000313" key="3">
    <source>
        <dbReference type="Proteomes" id="UP000461670"/>
    </source>
</evidence>
<comment type="caution">
    <text evidence="2">The sequence shown here is derived from an EMBL/GenBank/DDBJ whole genome shotgun (WGS) entry which is preliminary data.</text>
</comment>
<feature type="signal peptide" evidence="1">
    <location>
        <begin position="1"/>
        <end position="36"/>
    </location>
</feature>
<feature type="chain" id="PRO_5031480813" description="Metallo-peptidase family M12B Reprolysin-like" evidence="1">
    <location>
        <begin position="37"/>
        <end position="251"/>
    </location>
</feature>
<dbReference type="GO" id="GO:0008237">
    <property type="term" value="F:metallopeptidase activity"/>
    <property type="evidence" value="ECO:0007669"/>
    <property type="project" value="InterPro"/>
</dbReference>
<name>A0A7V8FSK3_9BURK</name>
<dbReference type="Gene3D" id="3.40.390.10">
    <property type="entry name" value="Collagenase (Catalytic Domain)"/>
    <property type="match status" value="1"/>
</dbReference>
<protein>
    <recommendedName>
        <fullName evidence="4">Metallo-peptidase family M12B Reprolysin-like</fullName>
    </recommendedName>
</protein>
<evidence type="ECO:0000313" key="2">
    <source>
        <dbReference type="EMBL" id="KAF1024130.1"/>
    </source>
</evidence>
<accession>A0A7V8FSK3</accession>
<evidence type="ECO:0008006" key="4">
    <source>
        <dbReference type="Google" id="ProtNLM"/>
    </source>
</evidence>
<dbReference type="SUPFAM" id="SSF55486">
    <property type="entry name" value="Metalloproteases ('zincins'), catalytic domain"/>
    <property type="match status" value="1"/>
</dbReference>
<reference evidence="3" key="1">
    <citation type="journal article" date="2020" name="MBio">
        <title>Horizontal gene transfer to a defensive symbiont with a reduced genome amongst a multipartite beetle microbiome.</title>
        <authorList>
            <person name="Waterworth S.C."/>
            <person name="Florez L.V."/>
            <person name="Rees E.R."/>
            <person name="Hertweck C."/>
            <person name="Kaltenpoth M."/>
            <person name="Kwan J.C."/>
        </authorList>
    </citation>
    <scope>NUCLEOTIDE SEQUENCE [LARGE SCALE GENOMIC DNA]</scope>
</reference>
<dbReference type="EMBL" id="WNDQ01000001">
    <property type="protein sequence ID" value="KAF1024130.1"/>
    <property type="molecule type" value="Genomic_DNA"/>
</dbReference>
<sequence length="251" mass="27978">MTVHSLPWKPARARVLRRLAVMATLVCGLSAPIAQAQPAPSLPAFDLNVVVLTPQEQARDQTSLGAMRQQIEWLNRDFVTQDDRHLVTFRLKSIQDYASIKDSHCELVSLAQKAYDGDAWNQAFNACNDPTVRDPKAINVYIYDSYSPRLGYADANSHGRYNKARPYIFVDWDRLRTRDQSPFEHELGHAFGLGHVCAVGAERGSDTNIMASAECGKGSGGRRNIGFNPEQADTILRSAIRIARMLAQPPR</sequence>
<evidence type="ECO:0000256" key="1">
    <source>
        <dbReference type="SAM" id="SignalP"/>
    </source>
</evidence>
<gene>
    <name evidence="2" type="ORF">GAK30_00150</name>
</gene>
<organism evidence="2 3">
    <name type="scientific">Paracidovorax wautersii</name>
    <dbReference type="NCBI Taxonomy" id="1177982"/>
    <lineage>
        <taxon>Bacteria</taxon>
        <taxon>Pseudomonadati</taxon>
        <taxon>Pseudomonadota</taxon>
        <taxon>Betaproteobacteria</taxon>
        <taxon>Burkholderiales</taxon>
        <taxon>Comamonadaceae</taxon>
        <taxon>Paracidovorax</taxon>
    </lineage>
</organism>
<dbReference type="AlphaFoldDB" id="A0A7V8FSK3"/>
<proteinExistence type="predicted"/>
<keyword evidence="1" id="KW-0732">Signal</keyword>